<dbReference type="Proteomes" id="UP000027920">
    <property type="component" value="Unassembled WGS sequence"/>
</dbReference>
<evidence type="ECO:0000259" key="1">
    <source>
        <dbReference type="Pfam" id="PF12110"/>
    </source>
</evidence>
<dbReference type="GeneID" id="25280395"/>
<protein>
    <recommendedName>
        <fullName evidence="1">Nuclear pore complex protein NUP96 C-terminal domain-containing protein</fullName>
    </recommendedName>
</protein>
<accession>A0A072PCP3</accession>
<reference evidence="2 3" key="1">
    <citation type="submission" date="2013-03" db="EMBL/GenBank/DDBJ databases">
        <title>The Genome Sequence of Exophiala aquamarina CBS 119918.</title>
        <authorList>
            <consortium name="The Broad Institute Genomics Platform"/>
            <person name="Cuomo C."/>
            <person name="de Hoog S."/>
            <person name="Gorbushina A."/>
            <person name="Walker B."/>
            <person name="Young S.K."/>
            <person name="Zeng Q."/>
            <person name="Gargeya S."/>
            <person name="Fitzgerald M."/>
            <person name="Haas B."/>
            <person name="Abouelleil A."/>
            <person name="Allen A.W."/>
            <person name="Alvarado L."/>
            <person name="Arachchi H.M."/>
            <person name="Berlin A.M."/>
            <person name="Chapman S.B."/>
            <person name="Gainer-Dewar J."/>
            <person name="Goldberg J."/>
            <person name="Griggs A."/>
            <person name="Gujja S."/>
            <person name="Hansen M."/>
            <person name="Howarth C."/>
            <person name="Imamovic A."/>
            <person name="Ireland A."/>
            <person name="Larimer J."/>
            <person name="McCowan C."/>
            <person name="Murphy C."/>
            <person name="Pearson M."/>
            <person name="Poon T.W."/>
            <person name="Priest M."/>
            <person name="Roberts A."/>
            <person name="Saif S."/>
            <person name="Shea T."/>
            <person name="Sisk P."/>
            <person name="Sykes S."/>
            <person name="Wortman J."/>
            <person name="Nusbaum C."/>
            <person name="Birren B."/>
        </authorList>
    </citation>
    <scope>NUCLEOTIDE SEQUENCE [LARGE SCALE GENOMIC DNA]</scope>
    <source>
        <strain evidence="2 3">CBS 119918</strain>
    </source>
</reference>
<dbReference type="EMBL" id="AMGV01000004">
    <property type="protein sequence ID" value="KEF57552.1"/>
    <property type="molecule type" value="Genomic_DNA"/>
</dbReference>
<dbReference type="Pfam" id="PF12110">
    <property type="entry name" value="Nup96"/>
    <property type="match status" value="1"/>
</dbReference>
<dbReference type="InterPro" id="IPR021967">
    <property type="entry name" value="Nup98_C"/>
</dbReference>
<name>A0A072PCP3_9EURO</name>
<evidence type="ECO:0000313" key="3">
    <source>
        <dbReference type="Proteomes" id="UP000027920"/>
    </source>
</evidence>
<dbReference type="OrthoDB" id="1706066at2759"/>
<dbReference type="RefSeq" id="XP_013260142.1">
    <property type="nucleotide sequence ID" value="XM_013404688.1"/>
</dbReference>
<dbReference type="AlphaFoldDB" id="A0A072PCP3"/>
<keyword evidence="3" id="KW-1185">Reference proteome</keyword>
<comment type="caution">
    <text evidence="2">The sequence shown here is derived from an EMBL/GenBank/DDBJ whole genome shotgun (WGS) entry which is preliminary data.</text>
</comment>
<feature type="domain" description="Nuclear pore complex protein NUP96 C-terminal" evidence="1">
    <location>
        <begin position="194"/>
        <end position="490"/>
    </location>
</feature>
<evidence type="ECO:0000313" key="2">
    <source>
        <dbReference type="EMBL" id="KEF57552.1"/>
    </source>
</evidence>
<proteinExistence type="predicted"/>
<dbReference type="HOGENOM" id="CLU_026642_0_0_1"/>
<dbReference type="VEuPathDB" id="FungiDB:A1O9_05470"/>
<dbReference type="STRING" id="1182545.A0A072PCP3"/>
<sequence>FPYAKRAKTVDDDSEMAAHDKSWHASFKPHFTPTNGLIYKSNGEGDHSEVGWNTEGLVTDSRGRNVVALTSLRGSLDHTTSTTPMNVESLLADALVIERDGIPFVEHQAVPFSQTKNRFTQHHTNQTELDIYELAHVLFDDYEDEFSLGLSRQQQQEYVGNIRKDRLTKYLSTLIWRRHGDRIRASEKSNAPTTAILYLTANNIRAACDALMNEKDFHLTLLVSQIDSVDNTVQRDIGDQLAAWRDQGVISEMSEEIRALYEIIAGNTGVCEGKQDVPVENRASTFSISEKFDLDWIQAFALSLWYGRQKGHGIQDTVKEFQDKVTSQEESASPLDERGNEDPLWVLLKLFATQTKGHVGGLEKPTFPQALSTLAARWNSQVVFRLYHAIVSTVPSVNVDDNKAEELAVSLAFECSARGDVVGAACALLHISDPGVRTQYIKDLLNAHGAVLSDPPKYGAGAQSQQNLLGVLEQRLSIPSTWLYAAKALHARSANDSVAELSYQILAKDFPAAHQTLLLRVAPRLVIDENWTVLSSILKQFGNSPEEHIGAIAWSEGGGVYEAFVVLMGLEESKKAHSNQAVKAERDALLHHLRKALTIMNANETNLGPLGKDKEKLEERVALREMGRAVAAILNHESEGGQRSLLEKKSILDLPLTADARLSHATALGVDYYRGVMATAR</sequence>
<gene>
    <name evidence="2" type="ORF">A1O9_05470</name>
</gene>
<organism evidence="2 3">
    <name type="scientific">Exophiala aquamarina CBS 119918</name>
    <dbReference type="NCBI Taxonomy" id="1182545"/>
    <lineage>
        <taxon>Eukaryota</taxon>
        <taxon>Fungi</taxon>
        <taxon>Dikarya</taxon>
        <taxon>Ascomycota</taxon>
        <taxon>Pezizomycotina</taxon>
        <taxon>Eurotiomycetes</taxon>
        <taxon>Chaetothyriomycetidae</taxon>
        <taxon>Chaetothyriales</taxon>
        <taxon>Herpotrichiellaceae</taxon>
        <taxon>Exophiala</taxon>
    </lineage>
</organism>
<dbReference type="Gene3D" id="1.25.40.690">
    <property type="match status" value="1"/>
</dbReference>
<feature type="non-terminal residue" evidence="2">
    <location>
        <position position="1"/>
    </location>
</feature>